<gene>
    <name evidence="1" type="ORF">W822_20655</name>
</gene>
<reference evidence="1 2" key="1">
    <citation type="journal article" date="2014" name="Genome Announc.">
        <title>Draft Genome Sequence of Advenella kashmirensis Strain W13003, a Polycyclic Aromatic Hydrocarbon-Degrading Bacterium.</title>
        <authorList>
            <person name="Wang X."/>
            <person name="Jin D."/>
            <person name="Zhou L."/>
            <person name="Wu L."/>
            <person name="An W."/>
            <person name="Zhao L."/>
        </authorList>
    </citation>
    <scope>NUCLEOTIDE SEQUENCE [LARGE SCALE GENOMIC DNA]</scope>
    <source>
        <strain evidence="1 2">W13003</strain>
    </source>
</reference>
<name>V8QMS3_9BURK</name>
<dbReference type="Proteomes" id="UP000018733">
    <property type="component" value="Unassembled WGS sequence"/>
</dbReference>
<sequence>MILAGRPRSSGFFLPKWPLSVKKRARNAKNHEKSGFFLLKSKADSPTY</sequence>
<dbReference type="EMBL" id="AYXT01000013">
    <property type="protein sequence ID" value="ETF00962.1"/>
    <property type="molecule type" value="Genomic_DNA"/>
</dbReference>
<evidence type="ECO:0000313" key="1">
    <source>
        <dbReference type="EMBL" id="ETF00962.1"/>
    </source>
</evidence>
<evidence type="ECO:0000313" key="2">
    <source>
        <dbReference type="Proteomes" id="UP000018733"/>
    </source>
</evidence>
<comment type="caution">
    <text evidence="1">The sequence shown here is derived from an EMBL/GenBank/DDBJ whole genome shotgun (WGS) entry which is preliminary data.</text>
</comment>
<dbReference type="AlphaFoldDB" id="V8QMS3"/>
<dbReference type="HOGENOM" id="CLU_3148584_0_0_4"/>
<protein>
    <submittedName>
        <fullName evidence="1">Uncharacterized protein</fullName>
    </submittedName>
</protein>
<organism evidence="1 2">
    <name type="scientific">Advenella kashmirensis W13003</name>
    <dbReference type="NCBI Taxonomy" id="1424334"/>
    <lineage>
        <taxon>Bacteria</taxon>
        <taxon>Pseudomonadati</taxon>
        <taxon>Pseudomonadota</taxon>
        <taxon>Betaproteobacteria</taxon>
        <taxon>Burkholderiales</taxon>
        <taxon>Alcaligenaceae</taxon>
    </lineage>
</organism>
<accession>V8QMS3</accession>
<keyword evidence="2" id="KW-1185">Reference proteome</keyword>
<proteinExistence type="predicted"/>
<dbReference type="PATRIC" id="fig|1424334.3.peg.4143"/>
<dbReference type="STRING" id="1424334.W822_20655"/>